<comment type="similarity">
    <text evidence="7">Belongs to the WRKY group II-b family.</text>
</comment>
<sequence>MELTGKDEKRVFKEMDFFSSSGSDDSSRIEVKGEISEDRQSNEVDTGLNLLTANTHASERYKEDDKDVPTKDLEMDKRSTSNQFIALKVELALVNSENNRLRSMLEQVKHKLYEVQHHIMAVVQHQQNSKATNQQVHKVVETESEERKQQILGIKQLMNPGRPVDQMVSGSSLEQNGRFLKENNQQDEDDNVQHWIANYNKVPRLDSSSATEATMKKVRVSVRARSETPLISDGCQWRKYGQKMAKGNPCPRAYYRCTMDVGCLVRKQVQRCAEDRSILVTTYEGKHNHPLPPAAIAMASTTSAAATMSLSGSSMSSLNDNLMTPLDTFAPTIFHSSSSSSPNVVTLSASVLFPTITLDLTNPSFKSPQDFQLLQNQPHSFSSRAQPINQMLPSQSKVSNMQIPKEFMDAAVTAITKDPSFSSALMVAIASIVGNNAHTSNVNNNNNVSSDEFARNMSERSSMMNI</sequence>
<evidence type="ECO:0000259" key="9">
    <source>
        <dbReference type="PROSITE" id="PS50811"/>
    </source>
</evidence>
<reference evidence="10 11" key="1">
    <citation type="submission" date="2024-01" db="EMBL/GenBank/DDBJ databases">
        <title>The complete chloroplast genome sequence of Lithospermum erythrorhizon: insights into the phylogenetic relationship among Boraginaceae species and the maternal lineages of purple gromwells.</title>
        <authorList>
            <person name="Okada T."/>
            <person name="Watanabe K."/>
        </authorList>
    </citation>
    <scope>NUCLEOTIDE SEQUENCE [LARGE SCALE GENOMIC DNA]</scope>
</reference>
<evidence type="ECO:0000313" key="10">
    <source>
        <dbReference type="EMBL" id="GAA0140539.1"/>
    </source>
</evidence>
<evidence type="ECO:0000313" key="11">
    <source>
        <dbReference type="Proteomes" id="UP001454036"/>
    </source>
</evidence>
<protein>
    <submittedName>
        <fullName evidence="10">DNA-binding transcription factor</fullName>
    </submittedName>
</protein>
<gene>
    <name evidence="10" type="ORF">LIER_35256</name>
</gene>
<evidence type="ECO:0000256" key="2">
    <source>
        <dbReference type="ARBA" id="ARBA00023015"/>
    </source>
</evidence>
<keyword evidence="6" id="KW-0539">Nucleus</keyword>
<dbReference type="Pfam" id="PF03106">
    <property type="entry name" value="WRKY"/>
    <property type="match status" value="1"/>
</dbReference>
<dbReference type="FunFam" id="2.20.25.80:FF:000002">
    <property type="entry name" value="probable WRKY transcription factor 31"/>
    <property type="match status" value="1"/>
</dbReference>
<dbReference type="InterPro" id="IPR003657">
    <property type="entry name" value="WRKY_dom"/>
</dbReference>
<evidence type="ECO:0000256" key="7">
    <source>
        <dbReference type="ARBA" id="ARBA00061007"/>
    </source>
</evidence>
<evidence type="ECO:0000256" key="1">
    <source>
        <dbReference type="ARBA" id="ARBA00004123"/>
    </source>
</evidence>
<evidence type="ECO:0000256" key="6">
    <source>
        <dbReference type="ARBA" id="ARBA00023242"/>
    </source>
</evidence>
<feature type="domain" description="WRKY" evidence="9">
    <location>
        <begin position="226"/>
        <end position="292"/>
    </location>
</feature>
<evidence type="ECO:0000256" key="3">
    <source>
        <dbReference type="ARBA" id="ARBA00023054"/>
    </source>
</evidence>
<proteinExistence type="inferred from homology"/>
<accession>A0AAV3NMX7</accession>
<dbReference type="Gene3D" id="2.20.25.80">
    <property type="entry name" value="WRKY domain"/>
    <property type="match status" value="1"/>
</dbReference>
<keyword evidence="11" id="KW-1185">Reference proteome</keyword>
<dbReference type="PANTHER" id="PTHR31429">
    <property type="entry name" value="WRKY TRANSCRIPTION FACTOR 36-RELATED"/>
    <property type="match status" value="1"/>
</dbReference>
<name>A0AAV3NMX7_LITER</name>
<dbReference type="EMBL" id="BAABME010015311">
    <property type="protein sequence ID" value="GAA0140539.1"/>
    <property type="molecule type" value="Genomic_DNA"/>
</dbReference>
<evidence type="ECO:0000256" key="5">
    <source>
        <dbReference type="ARBA" id="ARBA00023163"/>
    </source>
</evidence>
<keyword evidence="4 10" id="KW-0238">DNA-binding</keyword>
<dbReference type="Proteomes" id="UP001454036">
    <property type="component" value="Unassembled WGS sequence"/>
</dbReference>
<evidence type="ECO:0000256" key="8">
    <source>
        <dbReference type="SAM" id="MobiDB-lite"/>
    </source>
</evidence>
<feature type="region of interest" description="Disordered" evidence="8">
    <location>
        <begin position="18"/>
        <end position="72"/>
    </location>
</feature>
<dbReference type="GO" id="GO:0043565">
    <property type="term" value="F:sequence-specific DNA binding"/>
    <property type="evidence" value="ECO:0007669"/>
    <property type="project" value="InterPro"/>
</dbReference>
<keyword evidence="2" id="KW-0805">Transcription regulation</keyword>
<comment type="caution">
    <text evidence="10">The sequence shown here is derived from an EMBL/GenBank/DDBJ whole genome shotgun (WGS) entry which is preliminary data.</text>
</comment>
<keyword evidence="3" id="KW-0175">Coiled coil</keyword>
<evidence type="ECO:0000256" key="4">
    <source>
        <dbReference type="ARBA" id="ARBA00023125"/>
    </source>
</evidence>
<dbReference type="GO" id="GO:0005634">
    <property type="term" value="C:nucleus"/>
    <property type="evidence" value="ECO:0007669"/>
    <property type="project" value="UniProtKB-SubCell"/>
</dbReference>
<comment type="subcellular location">
    <subcellularLocation>
        <location evidence="1">Nucleus</location>
    </subcellularLocation>
</comment>
<dbReference type="AlphaFoldDB" id="A0AAV3NMX7"/>
<keyword evidence="5" id="KW-0804">Transcription</keyword>
<organism evidence="10 11">
    <name type="scientific">Lithospermum erythrorhizon</name>
    <name type="common">Purple gromwell</name>
    <name type="synonym">Lithospermum officinale var. erythrorhizon</name>
    <dbReference type="NCBI Taxonomy" id="34254"/>
    <lineage>
        <taxon>Eukaryota</taxon>
        <taxon>Viridiplantae</taxon>
        <taxon>Streptophyta</taxon>
        <taxon>Embryophyta</taxon>
        <taxon>Tracheophyta</taxon>
        <taxon>Spermatophyta</taxon>
        <taxon>Magnoliopsida</taxon>
        <taxon>eudicotyledons</taxon>
        <taxon>Gunneridae</taxon>
        <taxon>Pentapetalae</taxon>
        <taxon>asterids</taxon>
        <taxon>lamiids</taxon>
        <taxon>Boraginales</taxon>
        <taxon>Boraginaceae</taxon>
        <taxon>Boraginoideae</taxon>
        <taxon>Lithospermeae</taxon>
        <taxon>Lithospermum</taxon>
    </lineage>
</organism>
<dbReference type="GO" id="GO:0003700">
    <property type="term" value="F:DNA-binding transcription factor activity"/>
    <property type="evidence" value="ECO:0007669"/>
    <property type="project" value="InterPro"/>
</dbReference>
<feature type="compositionally biased region" description="Basic and acidic residues" evidence="8">
    <location>
        <begin position="57"/>
        <end position="72"/>
    </location>
</feature>
<dbReference type="InterPro" id="IPR044810">
    <property type="entry name" value="WRKY_plant"/>
</dbReference>
<dbReference type="InterPro" id="IPR036576">
    <property type="entry name" value="WRKY_dom_sf"/>
</dbReference>
<dbReference type="PANTHER" id="PTHR31429:SF106">
    <property type="entry name" value="WRKY TRANSCRIPTION FACTOR 31-RELATED"/>
    <property type="match status" value="1"/>
</dbReference>
<dbReference type="SUPFAM" id="SSF118290">
    <property type="entry name" value="WRKY DNA-binding domain"/>
    <property type="match status" value="1"/>
</dbReference>
<dbReference type="PROSITE" id="PS50811">
    <property type="entry name" value="WRKY"/>
    <property type="match status" value="1"/>
</dbReference>
<dbReference type="SMART" id="SM00774">
    <property type="entry name" value="WRKY"/>
    <property type="match status" value="1"/>
</dbReference>
<feature type="compositionally biased region" description="Basic and acidic residues" evidence="8">
    <location>
        <begin position="25"/>
        <end position="42"/>
    </location>
</feature>